<dbReference type="AlphaFoldDB" id="A0A1J5R396"/>
<sequence length="97" mass="11049">MTKVGLREHLERVAAVSQNWANDPILPASIRYMSQHLHRLTTGLSRSRHAQPFPTSVRNVESLFCSMCRRLKVRPHECDGQSLECCPLLNKDASKVH</sequence>
<reference evidence="1" key="1">
    <citation type="submission" date="2016-10" db="EMBL/GenBank/DDBJ databases">
        <title>Sequence of Gallionella enrichment culture.</title>
        <authorList>
            <person name="Poehlein A."/>
            <person name="Muehling M."/>
            <person name="Daniel R."/>
        </authorList>
    </citation>
    <scope>NUCLEOTIDE SEQUENCE</scope>
</reference>
<protein>
    <submittedName>
        <fullName evidence="1">Uncharacterized protein</fullName>
    </submittedName>
</protein>
<evidence type="ECO:0000313" key="1">
    <source>
        <dbReference type="EMBL" id="OIQ89930.1"/>
    </source>
</evidence>
<name>A0A1J5R396_9ZZZZ</name>
<gene>
    <name evidence="1" type="ORF">GALL_281770</name>
</gene>
<proteinExistence type="predicted"/>
<dbReference type="EMBL" id="MLJW01000311">
    <property type="protein sequence ID" value="OIQ89930.1"/>
    <property type="molecule type" value="Genomic_DNA"/>
</dbReference>
<accession>A0A1J5R396</accession>
<organism evidence="1">
    <name type="scientific">mine drainage metagenome</name>
    <dbReference type="NCBI Taxonomy" id="410659"/>
    <lineage>
        <taxon>unclassified sequences</taxon>
        <taxon>metagenomes</taxon>
        <taxon>ecological metagenomes</taxon>
    </lineage>
</organism>
<comment type="caution">
    <text evidence="1">The sequence shown here is derived from an EMBL/GenBank/DDBJ whole genome shotgun (WGS) entry which is preliminary data.</text>
</comment>